<comment type="caution">
    <text evidence="1">The sequence shown here is derived from an EMBL/GenBank/DDBJ whole genome shotgun (WGS) entry which is preliminary data.</text>
</comment>
<dbReference type="AlphaFoldDB" id="A0A1C2DEL2"/>
<reference evidence="1 2" key="1">
    <citation type="submission" date="2016-08" db="EMBL/GenBank/DDBJ databases">
        <title>Whole genome sequence of Mesorhizobium sp. strain UASWS1009 isolated from industrial sewage.</title>
        <authorList>
            <person name="Crovadore J."/>
            <person name="Calmin G."/>
            <person name="Chablais R."/>
            <person name="Cochard B."/>
            <person name="Lefort F."/>
        </authorList>
    </citation>
    <scope>NUCLEOTIDE SEQUENCE [LARGE SCALE GENOMIC DNA]</scope>
    <source>
        <strain evidence="1 2">UASWS1009</strain>
    </source>
</reference>
<dbReference type="Proteomes" id="UP000094412">
    <property type="component" value="Unassembled WGS sequence"/>
</dbReference>
<proteinExistence type="predicted"/>
<organism evidence="1 2">
    <name type="scientific">Mesorhizobium hungaricum</name>
    <dbReference type="NCBI Taxonomy" id="1566387"/>
    <lineage>
        <taxon>Bacteria</taxon>
        <taxon>Pseudomonadati</taxon>
        <taxon>Pseudomonadota</taxon>
        <taxon>Alphaproteobacteria</taxon>
        <taxon>Hyphomicrobiales</taxon>
        <taxon>Phyllobacteriaceae</taxon>
        <taxon>Mesorhizobium</taxon>
    </lineage>
</organism>
<accession>A0A1C2DEL2</accession>
<evidence type="ECO:0000313" key="1">
    <source>
        <dbReference type="EMBL" id="OCX13157.1"/>
    </source>
</evidence>
<dbReference type="OrthoDB" id="7779072at2"/>
<protein>
    <submittedName>
        <fullName evidence="1">Uncharacterized protein</fullName>
    </submittedName>
</protein>
<name>A0A1C2DEL2_9HYPH</name>
<dbReference type="RefSeq" id="WP_024923217.1">
    <property type="nucleotide sequence ID" value="NZ_MDEO01000036.1"/>
</dbReference>
<evidence type="ECO:0000313" key="2">
    <source>
        <dbReference type="Proteomes" id="UP000094412"/>
    </source>
</evidence>
<gene>
    <name evidence="1" type="ORF">QV13_26885</name>
</gene>
<dbReference type="STRING" id="1566387.QV13_26885"/>
<dbReference type="EMBL" id="MDEO01000036">
    <property type="protein sequence ID" value="OCX13157.1"/>
    <property type="molecule type" value="Genomic_DNA"/>
</dbReference>
<keyword evidence="2" id="KW-1185">Reference proteome</keyword>
<sequence>MTLWHENLHRIIARIDALMPKTGGLRMEYEELRAYYVDVLKLVEQLVAEEGGRFSWDGDTSRLRLAGIEATYTQEPQGLLRNWQAAARRRLAASDDPINLQGSGPAPVVAREV</sequence>